<dbReference type="Pfam" id="PF13976">
    <property type="entry name" value="gag_pre-integrs"/>
    <property type="match status" value="1"/>
</dbReference>
<evidence type="ECO:0000256" key="1">
    <source>
        <dbReference type="ARBA" id="ARBA00022750"/>
    </source>
</evidence>
<dbReference type="CDD" id="cd09272">
    <property type="entry name" value="RNase_HI_RT_Ty1"/>
    <property type="match status" value="1"/>
</dbReference>
<evidence type="ECO:0000313" key="8">
    <source>
        <dbReference type="EMBL" id="SPD29706.1"/>
    </source>
</evidence>
<evidence type="ECO:0000259" key="5">
    <source>
        <dbReference type="Pfam" id="PF13976"/>
    </source>
</evidence>
<feature type="region of interest" description="Disordered" evidence="2">
    <location>
        <begin position="159"/>
        <end position="179"/>
    </location>
</feature>
<feature type="domain" description="Reverse transcriptase Ty1/copia-type" evidence="4">
    <location>
        <begin position="774"/>
        <end position="916"/>
    </location>
</feature>
<keyword evidence="3" id="KW-1133">Transmembrane helix</keyword>
<evidence type="ECO:0000259" key="7">
    <source>
        <dbReference type="Pfam" id="PF25597"/>
    </source>
</evidence>
<keyword evidence="3" id="KW-0472">Membrane</keyword>
<keyword evidence="1" id="KW-0064">Aspartyl protease</keyword>
<accession>A0A2N9IWD1</accession>
<dbReference type="Pfam" id="PF22936">
    <property type="entry name" value="Pol_BBD"/>
    <property type="match status" value="1"/>
</dbReference>
<keyword evidence="3" id="KW-0812">Transmembrane</keyword>
<dbReference type="Pfam" id="PF07727">
    <property type="entry name" value="RVT_2"/>
    <property type="match status" value="1"/>
</dbReference>
<feature type="region of interest" description="Disordered" evidence="2">
    <location>
        <begin position="606"/>
        <end position="657"/>
    </location>
</feature>
<evidence type="ECO:0000259" key="6">
    <source>
        <dbReference type="Pfam" id="PF22936"/>
    </source>
</evidence>
<dbReference type="Pfam" id="PF25597">
    <property type="entry name" value="SH3_retrovirus"/>
    <property type="match status" value="1"/>
</dbReference>
<dbReference type="SUPFAM" id="SSF56672">
    <property type="entry name" value="DNA/RNA polymerases"/>
    <property type="match status" value="1"/>
</dbReference>
<dbReference type="InterPro" id="IPR054722">
    <property type="entry name" value="PolX-like_BBD"/>
</dbReference>
<evidence type="ECO:0000259" key="4">
    <source>
        <dbReference type="Pfam" id="PF07727"/>
    </source>
</evidence>
<organism evidence="8">
    <name type="scientific">Fagus sylvatica</name>
    <name type="common">Beechnut</name>
    <dbReference type="NCBI Taxonomy" id="28930"/>
    <lineage>
        <taxon>Eukaryota</taxon>
        <taxon>Viridiplantae</taxon>
        <taxon>Streptophyta</taxon>
        <taxon>Embryophyta</taxon>
        <taxon>Tracheophyta</taxon>
        <taxon>Spermatophyta</taxon>
        <taxon>Magnoliopsida</taxon>
        <taxon>eudicotyledons</taxon>
        <taxon>Gunneridae</taxon>
        <taxon>Pentapetalae</taxon>
        <taxon>rosids</taxon>
        <taxon>fabids</taxon>
        <taxon>Fagales</taxon>
        <taxon>Fagaceae</taxon>
        <taxon>Fagus</taxon>
    </lineage>
</organism>
<reference evidence="8" key="1">
    <citation type="submission" date="2018-02" db="EMBL/GenBank/DDBJ databases">
        <authorList>
            <person name="Cohen D.B."/>
            <person name="Kent A.D."/>
        </authorList>
    </citation>
    <scope>NUCLEOTIDE SEQUENCE</scope>
</reference>
<dbReference type="GO" id="GO:0004190">
    <property type="term" value="F:aspartic-type endopeptidase activity"/>
    <property type="evidence" value="ECO:0007669"/>
    <property type="project" value="UniProtKB-KW"/>
</dbReference>
<feature type="domain" description="GAG-pre-integrase" evidence="5">
    <location>
        <begin position="377"/>
        <end position="412"/>
    </location>
</feature>
<keyword evidence="1" id="KW-0378">Hydrolase</keyword>
<dbReference type="InterPro" id="IPR057670">
    <property type="entry name" value="SH3_retrovirus"/>
</dbReference>
<dbReference type="AlphaFoldDB" id="A0A2N9IWD1"/>
<evidence type="ECO:0000256" key="3">
    <source>
        <dbReference type="SAM" id="Phobius"/>
    </source>
</evidence>
<dbReference type="InterPro" id="IPR013103">
    <property type="entry name" value="RVT_2"/>
</dbReference>
<gene>
    <name evidence="8" type="ORF">FSB_LOCUS57588</name>
</gene>
<dbReference type="PANTHER" id="PTHR11439">
    <property type="entry name" value="GAG-POL-RELATED RETROTRANSPOSON"/>
    <property type="match status" value="1"/>
</dbReference>
<keyword evidence="1" id="KW-0645">Protease</keyword>
<feature type="domain" description="Retrovirus-related Pol polyprotein from transposon TNT 1-94-like beta-barrel" evidence="6">
    <location>
        <begin position="259"/>
        <end position="334"/>
    </location>
</feature>
<feature type="domain" description="Retroviral polymerase SH3-like" evidence="7">
    <location>
        <begin position="522"/>
        <end position="584"/>
    </location>
</feature>
<dbReference type="EMBL" id="OIVN01006282">
    <property type="protein sequence ID" value="SPD29706.1"/>
    <property type="molecule type" value="Genomic_DNA"/>
</dbReference>
<dbReference type="InterPro" id="IPR043502">
    <property type="entry name" value="DNA/RNA_pol_sf"/>
</dbReference>
<dbReference type="PANTHER" id="PTHR11439:SF461">
    <property type="entry name" value="OS10G0432200 PROTEIN"/>
    <property type="match status" value="1"/>
</dbReference>
<protein>
    <submittedName>
        <fullName evidence="8">Uncharacterized protein</fullName>
    </submittedName>
</protein>
<feature type="transmembrane region" description="Helical" evidence="3">
    <location>
        <begin position="126"/>
        <end position="148"/>
    </location>
</feature>
<evidence type="ECO:0000256" key="2">
    <source>
        <dbReference type="SAM" id="MobiDB-lite"/>
    </source>
</evidence>
<sequence>MGSTSGHEITHPITVILDGPTSYYAWSQNMTVFLKGRRLWRYVTGDIPKPVPGPVTDSDSSDGDSVAEAVVQVDDFEARLEEWESIQCRILSWFINTSVPAISSLLPRLETGQAAWSFLATRTLNLLELLCLVVLFFLHLMLLSMELISEENRRPHHHLSSSDVVLATPRPPSSSDRRRICTYCQKPGHDIIECYRKKKDDKRKQHQSQGIFPRPQAAAVSSAPVDDPVVTVSQLESMFHRYMSQPSPALSVTSGNKSWLLDSACCNHMTPHASHFSQKTRLAPSPIIYTADSSHMSVSHIGTISSPDLTIPHTYLVPKLSLNLLSVGQLCELGLDLHFSNRGVDVQDPLTGKLLGTGRKIGRLFELCNLQIPSHMVSSSVAATTTLSPDLWHSRLGHASLSRLQLLASQGQLGFFGQIMPKNIMINLSSPFWILMAPFPTIPVPIPLNKMVVPNANFVTFLMLCVPSSYLPLSLSVFGVKRLSLAVYTINRIPSPTTHKKSPFELLYGKLPDYSSLRVFGCVCFVSLPSHERNKLEPRSRLCCFLGYGISQKGFRCYDPISRRLRISRHVEFWEHQTFSSRQHFPLISSSMTLIFTDPSIDLYPDPVRDSAPPPSSSDVPSLVLSPAAGSSDSDPAPSAPSESPTDIRRSTRVRAPPSHLSDYHCYFAIATLHEPHTYREANTNPLWQQAMADELDALHKTHTWDMTTLPPGKSAVGCKWVYKIKTRADGSVERYKARLVARGFTQEYGIDYEETFAPVARLTSVRSLLVVAAPPPGYPDSQNQVCRLRRALYGLKQAHRAWFAKFSSVVAQQDFIPSSYNSTLFIRHTSTSITLILLYVDDMIITSDDPAGIRDLQKFLSQQFEMKDLGTLSYFLGLEVTSSSDGYYLSQAKYASNLLSKAGLTDSKTVSTPLELNVKLNTTDGEPLSDATLYRQLVGSLIYLTVTRPDLAYAVHLVSQFMSAPRSTHYAVVLRILRYIKGTLFHGLHFSAQSSLKLRAYADADWAGDPTDRRSTTGYCFLLGSSLISWRSKKQSVVARSSTETEYRALVDATSELLWLRWLLADMGAPQTTSTPIHCDNRSAIHIAHNDVFHERTKHIEIDCHFIRHHLQQSALHLLSVSSEDQLADVFTKSHPPGRLRNLVSKLKMASSSPPCV</sequence>
<feature type="compositionally biased region" description="Low complexity" evidence="2">
    <location>
        <begin position="617"/>
        <end position="645"/>
    </location>
</feature>
<name>A0A2N9IWD1_FAGSY</name>
<proteinExistence type="predicted"/>
<dbReference type="InterPro" id="IPR025724">
    <property type="entry name" value="GAG-pre-integrase_dom"/>
</dbReference>